<keyword evidence="4" id="KW-0645">Protease</keyword>
<keyword evidence="2" id="KW-0812">Transmembrane</keyword>
<dbReference type="Proteomes" id="UP000198228">
    <property type="component" value="Chromosome I"/>
</dbReference>
<dbReference type="GO" id="GO:0004180">
    <property type="term" value="F:carboxypeptidase activity"/>
    <property type="evidence" value="ECO:0007669"/>
    <property type="project" value="UniProtKB-KW"/>
</dbReference>
<evidence type="ECO:0000313" key="5">
    <source>
        <dbReference type="Proteomes" id="UP000198228"/>
    </source>
</evidence>
<dbReference type="Gene3D" id="2.60.40.1120">
    <property type="entry name" value="Carboxypeptidase-like, regulatory domain"/>
    <property type="match status" value="1"/>
</dbReference>
<feature type="compositionally biased region" description="Gly residues" evidence="1">
    <location>
        <begin position="617"/>
        <end position="630"/>
    </location>
</feature>
<feature type="compositionally biased region" description="Basic and acidic residues" evidence="1">
    <location>
        <begin position="677"/>
        <end position="687"/>
    </location>
</feature>
<reference evidence="4 5" key="1">
    <citation type="submission" date="2016-06" db="EMBL/GenBank/DDBJ databases">
        <authorList>
            <person name="Kjaerup R.B."/>
            <person name="Dalgaard T.S."/>
            <person name="Juul-Madsen H.R."/>
        </authorList>
    </citation>
    <scope>NUCLEOTIDE SEQUENCE [LARGE SCALE GENOMIC DNA]</scope>
    <source>
        <strain evidence="4 5">DSM 43821</strain>
    </source>
</reference>
<evidence type="ECO:0000256" key="3">
    <source>
        <dbReference type="SAM" id="SignalP"/>
    </source>
</evidence>
<feature type="chain" id="PRO_5008704890" evidence="3">
    <location>
        <begin position="34"/>
        <end position="687"/>
    </location>
</feature>
<feature type="compositionally biased region" description="Low complexity" evidence="1">
    <location>
        <begin position="533"/>
        <end position="554"/>
    </location>
</feature>
<feature type="region of interest" description="Disordered" evidence="1">
    <location>
        <begin position="176"/>
        <end position="208"/>
    </location>
</feature>
<feature type="compositionally biased region" description="Polar residues" evidence="1">
    <location>
        <begin position="180"/>
        <end position="202"/>
    </location>
</feature>
<keyword evidence="2" id="KW-0472">Membrane</keyword>
<keyword evidence="3" id="KW-0732">Signal</keyword>
<dbReference type="RefSeq" id="WP_088964304.1">
    <property type="nucleotide sequence ID" value="NZ_LT607410.1"/>
</dbReference>
<feature type="compositionally biased region" description="Acidic residues" evidence="1">
    <location>
        <begin position="260"/>
        <end position="270"/>
    </location>
</feature>
<sequence>MSTHRRAWKQRAGVVVALVAGALLTVPATPALAATITSSDGSVTIDAGRSSSISVEITPDGTEIGAVVSVTGLPSGVSCSGGCGEVKFNPPGSKPERVTLTLSASANAPAANGTQATVRVQGTAGSDAKPLSVTVKAQAAPTTTAPQTQTVNSISGKVTVAANGDPVPNAVVMLRDSQGHQRQTTSDGSGNYRFTGSSSQPITPGRIDLGASKDNIVATKTINASAGQSLTGQRIALAIKVEVSPSATPSVTAEALPTDEVTEETAEETEAAAPGQSQAASDDGGGFGSFMIILLGGLLVAAGVGTIVLLWMRRRNADEDDDAQAGAAAGAIPGARGAFRGADDHTRVVNPVGAAGPDPTMVGGTALSDAPTMMHRPVVDDVPPDPYGAPPQPYGAAGAAAGGWAGSGYGDEPAQGGYGQQGGYGNAPASGGGYGGAPASGGGYGGAPASGGGYGGAPSADAGYGAAGAAAGGYGNAPASGGGYGSREYGAPTGGQDQGGGYGERYDEPTGRYTGESTGAYAPAADPYPTSTYQPDQGQGYGQPDPAPYGRGQEPAGGYGGGNGYGAQGGGYDTGGQQPGYDNGYGAAQGGYDQQGGGYGAGQGGYGQQGGYEQPAGGYGAGQGGYGQQGGYDQEPPQQRTGGYDDRGYDQQQGGGYYGDQAQAGRGRPDAAPQQDRGGRRLDWLDD</sequence>
<gene>
    <name evidence="4" type="ORF">GA0074696_0366</name>
</gene>
<feature type="signal peptide" evidence="3">
    <location>
        <begin position="1"/>
        <end position="33"/>
    </location>
</feature>
<feature type="transmembrane region" description="Helical" evidence="2">
    <location>
        <begin position="287"/>
        <end position="311"/>
    </location>
</feature>
<proteinExistence type="predicted"/>
<feature type="region of interest" description="Disordered" evidence="1">
    <location>
        <begin position="487"/>
        <end position="687"/>
    </location>
</feature>
<keyword evidence="4" id="KW-0378">Hydrolase</keyword>
<feature type="compositionally biased region" description="Gly residues" evidence="1">
    <location>
        <begin position="587"/>
        <end position="610"/>
    </location>
</feature>
<accession>A0A1C4UH12</accession>
<dbReference type="AlphaFoldDB" id="A0A1C4UH12"/>
<name>A0A1C4UH12_9ACTN</name>
<feature type="region of interest" description="Disordered" evidence="1">
    <location>
        <begin position="247"/>
        <end position="281"/>
    </location>
</feature>
<organism evidence="4 5">
    <name type="scientific">Micromonospora purpureochromogenes</name>
    <dbReference type="NCBI Taxonomy" id="47872"/>
    <lineage>
        <taxon>Bacteria</taxon>
        <taxon>Bacillati</taxon>
        <taxon>Actinomycetota</taxon>
        <taxon>Actinomycetes</taxon>
        <taxon>Micromonosporales</taxon>
        <taxon>Micromonosporaceae</taxon>
        <taxon>Micromonospora</taxon>
    </lineage>
</organism>
<evidence type="ECO:0000256" key="1">
    <source>
        <dbReference type="SAM" id="MobiDB-lite"/>
    </source>
</evidence>
<feature type="compositionally biased region" description="Gly residues" evidence="1">
    <location>
        <begin position="555"/>
        <end position="578"/>
    </location>
</feature>
<dbReference type="EMBL" id="LT607410">
    <property type="protein sequence ID" value="SCE70975.1"/>
    <property type="molecule type" value="Genomic_DNA"/>
</dbReference>
<evidence type="ECO:0000256" key="2">
    <source>
        <dbReference type="SAM" id="Phobius"/>
    </source>
</evidence>
<evidence type="ECO:0000313" key="4">
    <source>
        <dbReference type="EMBL" id="SCE70975.1"/>
    </source>
</evidence>
<protein>
    <submittedName>
        <fullName evidence="4">Carboxypeptidase regulatory-like domain-containing protein</fullName>
    </submittedName>
</protein>
<dbReference type="SUPFAM" id="SSF49478">
    <property type="entry name" value="Cna protein B-type domain"/>
    <property type="match status" value="1"/>
</dbReference>
<dbReference type="Pfam" id="PF13620">
    <property type="entry name" value="CarboxypepD_reg"/>
    <property type="match status" value="1"/>
</dbReference>
<keyword evidence="4" id="KW-0121">Carboxypeptidase</keyword>
<keyword evidence="2" id="KW-1133">Transmembrane helix</keyword>
<feature type="compositionally biased region" description="Gly residues" evidence="1">
    <location>
        <begin position="492"/>
        <end position="503"/>
    </location>
</feature>